<proteinExistence type="predicted"/>
<accession>A0A6J5KI73</accession>
<reference evidence="2" key="1">
    <citation type="submission" date="2020-04" db="EMBL/GenBank/DDBJ databases">
        <authorList>
            <person name="Chiriac C."/>
            <person name="Salcher M."/>
            <person name="Ghai R."/>
            <person name="Kavagutti S V."/>
        </authorList>
    </citation>
    <scope>NUCLEOTIDE SEQUENCE</scope>
</reference>
<gene>
    <name evidence="2" type="ORF">UFOVP2_30</name>
</gene>
<evidence type="ECO:0000256" key="1">
    <source>
        <dbReference type="SAM" id="MobiDB-lite"/>
    </source>
</evidence>
<name>A0A6J5KI73_9CAUD</name>
<dbReference type="EMBL" id="LR796138">
    <property type="protein sequence ID" value="CAB4120852.1"/>
    <property type="molecule type" value="Genomic_DNA"/>
</dbReference>
<protein>
    <submittedName>
        <fullName evidence="2">Uncharacterized protein</fullName>
    </submittedName>
</protein>
<organism evidence="2">
    <name type="scientific">uncultured Caudovirales phage</name>
    <dbReference type="NCBI Taxonomy" id="2100421"/>
    <lineage>
        <taxon>Viruses</taxon>
        <taxon>Duplodnaviria</taxon>
        <taxon>Heunggongvirae</taxon>
        <taxon>Uroviricota</taxon>
        <taxon>Caudoviricetes</taxon>
        <taxon>Peduoviridae</taxon>
        <taxon>Maltschvirus</taxon>
        <taxon>Maltschvirus maltsch</taxon>
    </lineage>
</organism>
<feature type="region of interest" description="Disordered" evidence="1">
    <location>
        <begin position="198"/>
        <end position="223"/>
    </location>
</feature>
<evidence type="ECO:0000313" key="2">
    <source>
        <dbReference type="EMBL" id="CAB4120852.1"/>
    </source>
</evidence>
<sequence>MDIETEAKALGWIPKDQFRGDESKWTDADEFVRRGKDIMPILRKNNEKLLTEVTDVKGQLGAVQTALREAQESMAEFKKYHEETAQRAYDAALRDLRAQKATAITENDGATVVAVEEAIDKLNKQAPVALKSPEPSAPTTPPQVHPDFAKWESDNSPWLSDADKKAYAHSIGGYVRAMNPNLTGRAFLDKITEEVEKRFGGSAPTQKVEAGGTPSRKSGRTFTDLPAEAKAACDRFGAKMVGANRAFKTMAEWRASYVSSYDWN</sequence>